<dbReference type="Proteomes" id="UP000177328">
    <property type="component" value="Unassembled WGS sequence"/>
</dbReference>
<dbReference type="EMBL" id="MFDD01000002">
    <property type="protein sequence ID" value="OGE41137.1"/>
    <property type="molecule type" value="Genomic_DNA"/>
</dbReference>
<dbReference type="AlphaFoldDB" id="A0A1F5KJM5"/>
<protein>
    <submittedName>
        <fullName evidence="1">Uncharacterized protein</fullName>
    </submittedName>
</protein>
<organism evidence="1 2">
    <name type="scientific">Candidatus Daviesbacteria bacterium RIFCSPHIGHO2_02_FULL_43_12</name>
    <dbReference type="NCBI Taxonomy" id="1797776"/>
    <lineage>
        <taxon>Bacteria</taxon>
        <taxon>Candidatus Daviesiibacteriota</taxon>
    </lineage>
</organism>
<evidence type="ECO:0000313" key="1">
    <source>
        <dbReference type="EMBL" id="OGE41137.1"/>
    </source>
</evidence>
<reference evidence="1 2" key="1">
    <citation type="journal article" date="2016" name="Nat. Commun.">
        <title>Thousands of microbial genomes shed light on interconnected biogeochemical processes in an aquifer system.</title>
        <authorList>
            <person name="Anantharaman K."/>
            <person name="Brown C.T."/>
            <person name="Hug L.A."/>
            <person name="Sharon I."/>
            <person name="Castelle C.J."/>
            <person name="Probst A.J."/>
            <person name="Thomas B.C."/>
            <person name="Singh A."/>
            <person name="Wilkins M.J."/>
            <person name="Karaoz U."/>
            <person name="Brodie E.L."/>
            <person name="Williams K.H."/>
            <person name="Hubbard S.S."/>
            <person name="Banfield J.F."/>
        </authorList>
    </citation>
    <scope>NUCLEOTIDE SEQUENCE [LARGE SCALE GENOMIC DNA]</scope>
</reference>
<proteinExistence type="predicted"/>
<evidence type="ECO:0000313" key="2">
    <source>
        <dbReference type="Proteomes" id="UP000177328"/>
    </source>
</evidence>
<name>A0A1F5KJM5_9BACT</name>
<comment type="caution">
    <text evidence="1">The sequence shown here is derived from an EMBL/GenBank/DDBJ whole genome shotgun (WGS) entry which is preliminary data.</text>
</comment>
<accession>A0A1F5KJM5</accession>
<sequence>MQRSRLLEYGIVSGAAIIATAGLFRSCEPAPPPQEAVRKTFAEHLSHTVRAGQEITILQAGIIIREGVHRRAAPINDGTGVDSVSDWYSRALQVILNPLYLPKSVARSLYPGRWQQEELDWLVWFKDKRSLAGSEDPTCIGIQRDIIPYLSLYQPSRFGRVVGDLTLADIDSLKREVTLLPETRSPRSAMYLDPEGNRTRVMRQI</sequence>
<gene>
    <name evidence="1" type="ORF">A3D25_01215</name>
</gene>